<organism evidence="11 12">
    <name type="scientific">Trichoderma asperellum (strain ATCC 204424 / CBS 433.97 / NBRC 101777)</name>
    <dbReference type="NCBI Taxonomy" id="1042311"/>
    <lineage>
        <taxon>Eukaryota</taxon>
        <taxon>Fungi</taxon>
        <taxon>Dikarya</taxon>
        <taxon>Ascomycota</taxon>
        <taxon>Pezizomycotina</taxon>
        <taxon>Sordariomycetes</taxon>
        <taxon>Hypocreomycetidae</taxon>
        <taxon>Hypocreales</taxon>
        <taxon>Hypocreaceae</taxon>
        <taxon>Trichoderma</taxon>
    </lineage>
</organism>
<sequence>MALQSLHNWFRNYITSIKRISNPGESRIENESPNEQQYDIPEAWVNLDELAVTSPVENTEENAIYRHHDLEETRSRQQEWKRHNEQLRRSSIPTATSANNQDKEEKEKGNRVSRLATQIYTLSYLILFSILGTLARIGLTALTFYPNTPVLFTTIWANFGGSLIMGFLAEDRMLFRHEWGTPTYDEQLAQARRAEVDEESGSSSSMTVIDLIAAKKAHLSTKKTIPLYIGLTTGFCGSFTSFSTFIRDVLLALSNNEFELPTTDRSGGYSFLAMLAVIITTVCLTLSALHIGAHLAIGTEKYIPSLPFRFVRKFLDRVVVILAWGGWAGAILLSIMPPDLNWRGKVIFALVFSPVGCLARFYLALYLNGRLSSFPLGTFLANILGTAVLGMSWDIAHSASVGSIVGCQVLQGIEDGFCGCITTISTWVAELNSLRRFHSYIYGTASVLVSLVMLVAIMGGLRWTEGFTSPICS</sequence>
<evidence type="ECO:0000256" key="7">
    <source>
        <dbReference type="ARBA" id="ARBA00035120"/>
    </source>
</evidence>
<keyword evidence="4 10" id="KW-0812">Transmembrane</keyword>
<protein>
    <submittedName>
        <fullName evidence="11">Uncharacterized protein</fullName>
    </submittedName>
</protein>
<accession>A0A2T3YR23</accession>
<gene>
    <name evidence="11" type="ORF">M441DRAFT_154351</name>
</gene>
<evidence type="ECO:0000313" key="12">
    <source>
        <dbReference type="Proteomes" id="UP000240493"/>
    </source>
</evidence>
<dbReference type="Proteomes" id="UP000240493">
    <property type="component" value="Unassembled WGS sequence"/>
</dbReference>
<comment type="similarity">
    <text evidence="7">Belongs to the fluoride channel Fluc/FEX (TC 1.A.43) family.</text>
</comment>
<evidence type="ECO:0000256" key="4">
    <source>
        <dbReference type="ARBA" id="ARBA00022692"/>
    </source>
</evidence>
<dbReference type="PANTHER" id="PTHR28259:SF1">
    <property type="entry name" value="FLUORIDE EXPORT PROTEIN 1-RELATED"/>
    <property type="match status" value="1"/>
</dbReference>
<proteinExistence type="inferred from homology"/>
<feature type="transmembrane region" description="Helical" evidence="10">
    <location>
        <begin position="374"/>
        <end position="393"/>
    </location>
</feature>
<dbReference type="Pfam" id="PF02537">
    <property type="entry name" value="CRCB"/>
    <property type="match status" value="2"/>
</dbReference>
<feature type="transmembrane region" description="Helical" evidence="10">
    <location>
        <begin position="119"/>
        <end position="144"/>
    </location>
</feature>
<evidence type="ECO:0000256" key="1">
    <source>
        <dbReference type="ARBA" id="ARBA00002598"/>
    </source>
</evidence>
<comment type="function">
    <text evidence="1">Fluoride channel required for the rapid expulsion of cytoplasmic fluoride.</text>
</comment>
<comment type="catalytic activity">
    <reaction evidence="8">
        <text>fluoride(in) = fluoride(out)</text>
        <dbReference type="Rhea" id="RHEA:76159"/>
        <dbReference type="ChEBI" id="CHEBI:17051"/>
    </reaction>
    <physiologicalReaction direction="left-to-right" evidence="8">
        <dbReference type="Rhea" id="RHEA:76160"/>
    </physiologicalReaction>
</comment>
<feature type="transmembrane region" description="Helical" evidence="10">
    <location>
        <begin position="225"/>
        <end position="246"/>
    </location>
</feature>
<feature type="transmembrane region" description="Helical" evidence="10">
    <location>
        <begin position="314"/>
        <end position="335"/>
    </location>
</feature>
<dbReference type="STRING" id="1042311.A0A2T3YR23"/>
<evidence type="ECO:0000256" key="2">
    <source>
        <dbReference type="ARBA" id="ARBA00004651"/>
    </source>
</evidence>
<evidence type="ECO:0000256" key="5">
    <source>
        <dbReference type="ARBA" id="ARBA00022989"/>
    </source>
</evidence>
<evidence type="ECO:0000256" key="3">
    <source>
        <dbReference type="ARBA" id="ARBA00022475"/>
    </source>
</evidence>
<feature type="compositionally biased region" description="Basic and acidic residues" evidence="9">
    <location>
        <begin position="101"/>
        <end position="110"/>
    </location>
</feature>
<dbReference type="AlphaFoldDB" id="A0A2T3YR23"/>
<evidence type="ECO:0000256" key="10">
    <source>
        <dbReference type="SAM" id="Phobius"/>
    </source>
</evidence>
<evidence type="ECO:0000313" key="11">
    <source>
        <dbReference type="EMBL" id="PTB35031.1"/>
    </source>
</evidence>
<feature type="transmembrane region" description="Helical" evidence="10">
    <location>
        <begin position="266"/>
        <end position="293"/>
    </location>
</feature>
<dbReference type="EMBL" id="KZ679283">
    <property type="protein sequence ID" value="PTB35031.1"/>
    <property type="molecule type" value="Genomic_DNA"/>
</dbReference>
<dbReference type="OrthoDB" id="409792at2759"/>
<dbReference type="GO" id="GO:0005886">
    <property type="term" value="C:plasma membrane"/>
    <property type="evidence" value="ECO:0007669"/>
    <property type="project" value="UniProtKB-SubCell"/>
</dbReference>
<dbReference type="PANTHER" id="PTHR28259">
    <property type="entry name" value="FLUORIDE EXPORT PROTEIN 1-RELATED"/>
    <property type="match status" value="1"/>
</dbReference>
<keyword evidence="12" id="KW-1185">Reference proteome</keyword>
<feature type="compositionally biased region" description="Basic and acidic residues" evidence="9">
    <location>
        <begin position="74"/>
        <end position="88"/>
    </location>
</feature>
<keyword evidence="5 10" id="KW-1133">Transmembrane helix</keyword>
<feature type="transmembrane region" description="Helical" evidence="10">
    <location>
        <begin position="347"/>
        <end position="367"/>
    </location>
</feature>
<dbReference type="InterPro" id="IPR003691">
    <property type="entry name" value="FluC"/>
</dbReference>
<feature type="region of interest" description="Disordered" evidence="9">
    <location>
        <begin position="74"/>
        <end position="110"/>
    </location>
</feature>
<feature type="transmembrane region" description="Helical" evidence="10">
    <location>
        <begin position="440"/>
        <end position="461"/>
    </location>
</feature>
<keyword evidence="6 10" id="KW-0472">Membrane</keyword>
<feature type="transmembrane region" description="Helical" evidence="10">
    <location>
        <begin position="150"/>
        <end position="169"/>
    </location>
</feature>
<name>A0A2T3YR23_TRIA4</name>
<evidence type="ECO:0000256" key="9">
    <source>
        <dbReference type="SAM" id="MobiDB-lite"/>
    </source>
</evidence>
<reference evidence="11 12" key="1">
    <citation type="submission" date="2016-07" db="EMBL/GenBank/DDBJ databases">
        <title>Multiple horizontal gene transfer events from other fungi enriched the ability of initially mycotrophic Trichoderma (Ascomycota) to feed on dead plant biomass.</title>
        <authorList>
            <consortium name="DOE Joint Genome Institute"/>
            <person name="Aerts A."/>
            <person name="Atanasova L."/>
            <person name="Chenthamara K."/>
            <person name="Zhang J."/>
            <person name="Grujic M."/>
            <person name="Henrissat B."/>
            <person name="Kuo A."/>
            <person name="Salamov A."/>
            <person name="Lipzen A."/>
            <person name="Labutti K."/>
            <person name="Barry K."/>
            <person name="Miao Y."/>
            <person name="Rahimi M.J."/>
            <person name="Shen Q."/>
            <person name="Grigoriev I.V."/>
            <person name="Kubicek C.P."/>
            <person name="Druzhinina I.S."/>
        </authorList>
    </citation>
    <scope>NUCLEOTIDE SEQUENCE [LARGE SCALE GENOMIC DNA]</scope>
    <source>
        <strain evidence="11 12">CBS 433.97</strain>
    </source>
</reference>
<comment type="subcellular location">
    <subcellularLocation>
        <location evidence="2">Cell membrane</location>
        <topology evidence="2">Multi-pass membrane protein</topology>
    </subcellularLocation>
</comment>
<keyword evidence="3" id="KW-1003">Cell membrane</keyword>
<evidence type="ECO:0000256" key="6">
    <source>
        <dbReference type="ARBA" id="ARBA00023136"/>
    </source>
</evidence>
<evidence type="ECO:0000256" key="8">
    <source>
        <dbReference type="ARBA" id="ARBA00035585"/>
    </source>
</evidence>
<dbReference type="GO" id="GO:1903425">
    <property type="term" value="F:fluoride transmembrane transporter activity"/>
    <property type="evidence" value="ECO:0007669"/>
    <property type="project" value="TreeGrafter"/>
</dbReference>
<feature type="compositionally biased region" description="Polar residues" evidence="9">
    <location>
        <begin position="89"/>
        <end position="100"/>
    </location>
</feature>